<proteinExistence type="predicted"/>
<accession>A0A7I7QZ35</accession>
<evidence type="ECO:0000313" key="1">
    <source>
        <dbReference type="EMBL" id="BBY31649.1"/>
    </source>
</evidence>
<gene>
    <name evidence="1" type="ORF">MSEDJ_57450</name>
</gene>
<dbReference type="AlphaFoldDB" id="A0A7I7QZ35"/>
<name>A0A7I7QZ35_9MYCO</name>
<sequence>MPASVGDRRFRNRVIAARAVMTAVIAQPCNRSSGPKSATGSNGAGLITGTPRWTAAESMVGALTTAIVGCAV</sequence>
<dbReference type="KEGG" id="msei:MSEDJ_57450"/>
<dbReference type="EMBL" id="AP022588">
    <property type="protein sequence ID" value="BBY31649.1"/>
    <property type="molecule type" value="Genomic_DNA"/>
</dbReference>
<protein>
    <submittedName>
        <fullName evidence="1">Uncharacterized protein</fullName>
    </submittedName>
</protein>
<organism evidence="1 2">
    <name type="scientific">Mycolicibacterium sediminis</name>
    <dbReference type="NCBI Taxonomy" id="1286180"/>
    <lineage>
        <taxon>Bacteria</taxon>
        <taxon>Bacillati</taxon>
        <taxon>Actinomycetota</taxon>
        <taxon>Actinomycetes</taxon>
        <taxon>Mycobacteriales</taxon>
        <taxon>Mycobacteriaceae</taxon>
        <taxon>Mycolicibacterium</taxon>
    </lineage>
</organism>
<reference evidence="1 2" key="1">
    <citation type="journal article" date="2019" name="Emerg. Microbes Infect.">
        <title>Comprehensive subspecies identification of 175 nontuberculous mycobacteria species based on 7547 genomic profiles.</title>
        <authorList>
            <person name="Matsumoto Y."/>
            <person name="Kinjo T."/>
            <person name="Motooka D."/>
            <person name="Nabeya D."/>
            <person name="Jung N."/>
            <person name="Uechi K."/>
            <person name="Horii T."/>
            <person name="Iida T."/>
            <person name="Fujita J."/>
            <person name="Nakamura S."/>
        </authorList>
    </citation>
    <scope>NUCLEOTIDE SEQUENCE [LARGE SCALE GENOMIC DNA]</scope>
    <source>
        <strain evidence="1 2">JCM 17899</strain>
    </source>
</reference>
<keyword evidence="2" id="KW-1185">Reference proteome</keyword>
<dbReference type="Proteomes" id="UP000467193">
    <property type="component" value="Chromosome"/>
</dbReference>
<evidence type="ECO:0000313" key="2">
    <source>
        <dbReference type="Proteomes" id="UP000467193"/>
    </source>
</evidence>